<accession>A0AAD9XEG5</accession>
<name>A0AAD9XEG5_9ROSI</name>
<gene>
    <name evidence="2" type="ORF">Ddye_011001</name>
</gene>
<protein>
    <recommendedName>
        <fullName evidence="4">Thionin-like protein 2</fullName>
    </recommendedName>
</protein>
<comment type="caution">
    <text evidence="2">The sequence shown here is derived from an EMBL/GenBank/DDBJ whole genome shotgun (WGS) entry which is preliminary data.</text>
</comment>
<evidence type="ECO:0000313" key="2">
    <source>
        <dbReference type="EMBL" id="KAK2657949.1"/>
    </source>
</evidence>
<dbReference type="PANTHER" id="PTHR36312">
    <property type="entry name" value="THIONIN-LIKE PROTEIN 1"/>
    <property type="match status" value="1"/>
</dbReference>
<keyword evidence="1" id="KW-0732">Signal</keyword>
<keyword evidence="3" id="KW-1185">Reference proteome</keyword>
<organism evidence="2 3">
    <name type="scientific">Dipteronia dyeriana</name>
    <dbReference type="NCBI Taxonomy" id="168575"/>
    <lineage>
        <taxon>Eukaryota</taxon>
        <taxon>Viridiplantae</taxon>
        <taxon>Streptophyta</taxon>
        <taxon>Embryophyta</taxon>
        <taxon>Tracheophyta</taxon>
        <taxon>Spermatophyta</taxon>
        <taxon>Magnoliopsida</taxon>
        <taxon>eudicotyledons</taxon>
        <taxon>Gunneridae</taxon>
        <taxon>Pentapetalae</taxon>
        <taxon>rosids</taxon>
        <taxon>malvids</taxon>
        <taxon>Sapindales</taxon>
        <taxon>Sapindaceae</taxon>
        <taxon>Hippocastanoideae</taxon>
        <taxon>Acereae</taxon>
        <taxon>Dipteronia</taxon>
    </lineage>
</organism>
<dbReference type="EMBL" id="JANJYI010000003">
    <property type="protein sequence ID" value="KAK2657949.1"/>
    <property type="molecule type" value="Genomic_DNA"/>
</dbReference>
<dbReference type="Proteomes" id="UP001280121">
    <property type="component" value="Unassembled WGS sequence"/>
</dbReference>
<evidence type="ECO:0000313" key="3">
    <source>
        <dbReference type="Proteomes" id="UP001280121"/>
    </source>
</evidence>
<reference evidence="2" key="1">
    <citation type="journal article" date="2023" name="Plant J.">
        <title>Genome sequences and population genomics provide insights into the demographic history, inbreeding, and mutation load of two 'living fossil' tree species of Dipteronia.</title>
        <authorList>
            <person name="Feng Y."/>
            <person name="Comes H.P."/>
            <person name="Chen J."/>
            <person name="Zhu S."/>
            <person name="Lu R."/>
            <person name="Zhang X."/>
            <person name="Li P."/>
            <person name="Qiu J."/>
            <person name="Olsen K.M."/>
            <person name="Qiu Y."/>
        </authorList>
    </citation>
    <scope>NUCLEOTIDE SEQUENCE</scope>
    <source>
        <strain evidence="2">KIB01</strain>
    </source>
</reference>
<dbReference type="PANTHER" id="PTHR36312:SF1">
    <property type="entry name" value="OS01G0594500 PROTEIN"/>
    <property type="match status" value="1"/>
</dbReference>
<evidence type="ECO:0008006" key="4">
    <source>
        <dbReference type="Google" id="ProtNLM"/>
    </source>
</evidence>
<dbReference type="AlphaFoldDB" id="A0AAD9XEG5"/>
<feature type="chain" id="PRO_5042247364" description="Thionin-like protein 2" evidence="1">
    <location>
        <begin position="28"/>
        <end position="106"/>
    </location>
</feature>
<evidence type="ECO:0000256" key="1">
    <source>
        <dbReference type="SAM" id="SignalP"/>
    </source>
</evidence>
<dbReference type="InterPro" id="IPR038975">
    <property type="entry name" value="THNL"/>
</dbReference>
<sequence length="106" mass="11435">MEKRSPGVKSVLMVFLILGLLVGQSTASNFTTCYAFCFVPCIIDIYPKDVVKCAVLCLKKCISQPDTHSSCKLGCATSRCINLSTKDNPAAEKVESCVNNCSETCT</sequence>
<proteinExistence type="predicted"/>
<feature type="signal peptide" evidence="1">
    <location>
        <begin position="1"/>
        <end position="27"/>
    </location>
</feature>